<reference evidence="3 4" key="1">
    <citation type="submission" date="2018-04" db="EMBL/GenBank/DDBJ databases">
        <title>Genomic Encyclopedia of Archaeal and Bacterial Type Strains, Phase II (KMG-II): from individual species to whole genera.</title>
        <authorList>
            <person name="Goeker M."/>
        </authorList>
    </citation>
    <scope>NUCLEOTIDE SEQUENCE [LARGE SCALE GENOMIC DNA]</scope>
    <source>
        <strain evidence="3 4">DSM 18064</strain>
    </source>
</reference>
<comment type="caution">
    <text evidence="3">The sequence shown here is derived from an EMBL/GenBank/DDBJ whole genome shotgun (WGS) entry which is preliminary data.</text>
</comment>
<dbReference type="AlphaFoldDB" id="A0A2T5BUJ7"/>
<dbReference type="InterPro" id="IPR036188">
    <property type="entry name" value="FAD/NAD-bd_sf"/>
</dbReference>
<dbReference type="Pfam" id="PF01266">
    <property type="entry name" value="DAO"/>
    <property type="match status" value="1"/>
</dbReference>
<dbReference type="Gene3D" id="3.30.9.10">
    <property type="entry name" value="D-Amino Acid Oxidase, subunit A, domain 2"/>
    <property type="match status" value="1"/>
</dbReference>
<dbReference type="Gene3D" id="3.50.50.60">
    <property type="entry name" value="FAD/NAD(P)-binding domain"/>
    <property type="match status" value="1"/>
</dbReference>
<evidence type="ECO:0000259" key="2">
    <source>
        <dbReference type="Pfam" id="PF01266"/>
    </source>
</evidence>
<proteinExistence type="predicted"/>
<sequence length="385" mass="41218">MRLPTTNQGGVHGNRFHSPPGFDYLGVMKQDFIVIGGGIAGTSVGARLSHLGRVTVLEAEPALGYHSSGRSAAMFIETHGSKPVVALNRASRAWLAETGVMVSRGMLVVARAEDRTLFEDETDALELRVLDFEEARALVPVLNPDTTAYAGFQEAAFDLDTDLMIQTFAREIRANSGQVLTGHRVTRIARTDAGWCVETGLAAFEGAVVVNAAGAWVDQVARMAGVEPLGFAPMRRSMARLPAPGGQDISGWPMVEGAGERWYCKPDAGKLIVSPAEEDPMDPHDAFADDMVLAEGLTRYEEMVTTPVTRVESNWAGLRTFSPDRLLVIGFDPRAEGFFWHAGQGGFGFETAPAASVLAADIVAGRPPEMGTGMAGTLSPVRFGR</sequence>
<keyword evidence="1" id="KW-0560">Oxidoreductase</keyword>
<protein>
    <submittedName>
        <fullName evidence="3">Glycine/D-amino acid oxidase-like deaminating enzyme</fullName>
    </submittedName>
</protein>
<dbReference type="PANTHER" id="PTHR13847">
    <property type="entry name" value="SARCOSINE DEHYDROGENASE-RELATED"/>
    <property type="match status" value="1"/>
</dbReference>
<dbReference type="GO" id="GO:0005737">
    <property type="term" value="C:cytoplasm"/>
    <property type="evidence" value="ECO:0007669"/>
    <property type="project" value="TreeGrafter"/>
</dbReference>
<evidence type="ECO:0000313" key="3">
    <source>
        <dbReference type="EMBL" id="PTN03203.1"/>
    </source>
</evidence>
<feature type="domain" description="FAD dependent oxidoreductase" evidence="2">
    <location>
        <begin position="31"/>
        <end position="361"/>
    </location>
</feature>
<accession>A0A2T5BUJ7</accession>
<gene>
    <name evidence="3" type="ORF">C8N32_10345</name>
</gene>
<dbReference type="InterPro" id="IPR006076">
    <property type="entry name" value="FAD-dep_OxRdtase"/>
</dbReference>
<name>A0A2T5BUJ7_9RHOB</name>
<evidence type="ECO:0000256" key="1">
    <source>
        <dbReference type="ARBA" id="ARBA00023002"/>
    </source>
</evidence>
<keyword evidence="4" id="KW-1185">Reference proteome</keyword>
<dbReference type="EMBL" id="QAAA01000003">
    <property type="protein sequence ID" value="PTN03203.1"/>
    <property type="molecule type" value="Genomic_DNA"/>
</dbReference>
<dbReference type="Proteomes" id="UP000243859">
    <property type="component" value="Unassembled WGS sequence"/>
</dbReference>
<dbReference type="GO" id="GO:0016491">
    <property type="term" value="F:oxidoreductase activity"/>
    <property type="evidence" value="ECO:0007669"/>
    <property type="project" value="UniProtKB-KW"/>
</dbReference>
<dbReference type="SUPFAM" id="SSF51905">
    <property type="entry name" value="FAD/NAD(P)-binding domain"/>
    <property type="match status" value="1"/>
</dbReference>
<dbReference type="PANTHER" id="PTHR13847:SF287">
    <property type="entry name" value="FAD-DEPENDENT OXIDOREDUCTASE DOMAIN-CONTAINING PROTEIN 1"/>
    <property type="match status" value="1"/>
</dbReference>
<evidence type="ECO:0000313" key="4">
    <source>
        <dbReference type="Proteomes" id="UP000243859"/>
    </source>
</evidence>
<organism evidence="3 4">
    <name type="scientific">Rhodovulum imhoffii</name>
    <dbReference type="NCBI Taxonomy" id="365340"/>
    <lineage>
        <taxon>Bacteria</taxon>
        <taxon>Pseudomonadati</taxon>
        <taxon>Pseudomonadota</taxon>
        <taxon>Alphaproteobacteria</taxon>
        <taxon>Rhodobacterales</taxon>
        <taxon>Paracoccaceae</taxon>
        <taxon>Rhodovulum</taxon>
    </lineage>
</organism>